<dbReference type="PANTHER" id="PTHR10151">
    <property type="entry name" value="ECTONUCLEOTIDE PYROPHOSPHATASE/PHOSPHODIESTERASE"/>
    <property type="match status" value="1"/>
</dbReference>
<proteinExistence type="predicted"/>
<dbReference type="EMBL" id="KE124816">
    <property type="protein sequence ID" value="EPB78283.1"/>
    <property type="molecule type" value="Genomic_DNA"/>
</dbReference>
<gene>
    <name evidence="2" type="ORF">ANCCEY_02667</name>
</gene>
<accession>A0A0D6M489</accession>
<dbReference type="Proteomes" id="UP000054495">
    <property type="component" value="Unassembled WGS sequence"/>
</dbReference>
<sequence length="493" mass="55069">MGVQVIRIGDEQADQKAKDQSKPNSIGKIIVGIIVVLTLLAIIAVIVWLILQPGKEAENVKCPLANTIYDPNVSPKPEYLGTTILDGFYTKEPPHHKIPFTPGIHPNEKLDQVFEWLKLDEDKRPGITMIYITEPDFTGHKTMGPKLNDAIVLVDKAIEKFLAKLKAEGILECMAEIKNIVVLEDLFSLNDMVISTGANTLIFRRNSTVTHEEIMSALTCKGTDHTRVFTKETVPLRYHYSPSKRIGDYVVLGQRDVYTYSEKKDVDPAKTGAHGYDYIQPEMHSIMFARGPSFKEKVVLPPFMNVEYMNLWTKLLQLPAHENDGDLDFMNIALISGGGAQIAHHSSIRKCAMNNAIDKHSLDVICGQCSPKDKDEFANWAKCEVGGASTAVGVTADLRDFCYMAGCNDMAVIDVSTKNAFLATLVEIYDQKSNDQLLSNDCTFHLAKRSDQCKRPNIAEKVEYRTLSAYPGRVLANEYSLITPWKPNFIRGK</sequence>
<dbReference type="SUPFAM" id="SSF53649">
    <property type="entry name" value="Alkaline phosphatase-like"/>
    <property type="match status" value="1"/>
</dbReference>
<organism evidence="2 3">
    <name type="scientific">Ancylostoma ceylanicum</name>
    <dbReference type="NCBI Taxonomy" id="53326"/>
    <lineage>
        <taxon>Eukaryota</taxon>
        <taxon>Metazoa</taxon>
        <taxon>Ecdysozoa</taxon>
        <taxon>Nematoda</taxon>
        <taxon>Chromadorea</taxon>
        <taxon>Rhabditida</taxon>
        <taxon>Rhabditina</taxon>
        <taxon>Rhabditomorpha</taxon>
        <taxon>Strongyloidea</taxon>
        <taxon>Ancylostomatidae</taxon>
        <taxon>Ancylostomatinae</taxon>
        <taxon>Ancylostoma</taxon>
    </lineage>
</organism>
<feature type="transmembrane region" description="Helical" evidence="1">
    <location>
        <begin position="29"/>
        <end position="51"/>
    </location>
</feature>
<dbReference type="GO" id="GO:0031674">
    <property type="term" value="C:I band"/>
    <property type="evidence" value="ECO:0007669"/>
    <property type="project" value="TreeGrafter"/>
</dbReference>
<dbReference type="GO" id="GO:0016529">
    <property type="term" value="C:sarcoplasmic reticulum"/>
    <property type="evidence" value="ECO:0007669"/>
    <property type="project" value="TreeGrafter"/>
</dbReference>
<keyword evidence="3" id="KW-1185">Reference proteome</keyword>
<evidence type="ECO:0000256" key="1">
    <source>
        <dbReference type="SAM" id="Phobius"/>
    </source>
</evidence>
<dbReference type="InterPro" id="IPR002591">
    <property type="entry name" value="Phosphodiest/P_Trfase"/>
</dbReference>
<name>A0A0D6M489_9BILA</name>
<evidence type="ECO:0000313" key="3">
    <source>
        <dbReference type="Proteomes" id="UP000054495"/>
    </source>
</evidence>
<dbReference type="AlphaFoldDB" id="A0A0D6M489"/>
<keyword evidence="1" id="KW-0812">Transmembrane</keyword>
<keyword evidence="1" id="KW-1133">Transmembrane helix</keyword>
<evidence type="ECO:0000313" key="2">
    <source>
        <dbReference type="EMBL" id="EPB78283.1"/>
    </source>
</evidence>
<reference evidence="2 3" key="1">
    <citation type="submission" date="2013-05" db="EMBL/GenBank/DDBJ databases">
        <title>Draft genome of the parasitic nematode Anyclostoma ceylanicum.</title>
        <authorList>
            <person name="Mitreva M."/>
        </authorList>
    </citation>
    <scope>NUCLEOTIDE SEQUENCE [LARGE SCALE GENOMIC DNA]</scope>
</reference>
<dbReference type="PANTHER" id="PTHR10151:SF114">
    <property type="entry name" value="ECTONUCLEOTIDE PYROPHOSPHATASE_PHOSPHODIESTERASE C27A7.3"/>
    <property type="match status" value="1"/>
</dbReference>
<dbReference type="Gene3D" id="3.40.720.10">
    <property type="entry name" value="Alkaline Phosphatase, subunit A"/>
    <property type="match status" value="1"/>
</dbReference>
<protein>
    <submittedName>
        <fullName evidence="2">Type I phosphodiesterase / nucleotide pyrophosphatase</fullName>
    </submittedName>
</protein>
<dbReference type="InterPro" id="IPR017850">
    <property type="entry name" value="Alkaline_phosphatase_core_sf"/>
</dbReference>
<dbReference type="Pfam" id="PF01663">
    <property type="entry name" value="Phosphodiest"/>
    <property type="match status" value="1"/>
</dbReference>
<dbReference type="GO" id="GO:0055120">
    <property type="term" value="C:striated muscle dense body"/>
    <property type="evidence" value="ECO:0007669"/>
    <property type="project" value="TreeGrafter"/>
</dbReference>
<keyword evidence="1" id="KW-0472">Membrane</keyword>